<keyword evidence="5" id="KW-1185">Reference proteome</keyword>
<feature type="chain" id="PRO_5040235322" evidence="3">
    <location>
        <begin position="20"/>
        <end position="587"/>
    </location>
</feature>
<organism evidence="4 5">
    <name type="scientific">Carnegiea gigantea</name>
    <dbReference type="NCBI Taxonomy" id="171969"/>
    <lineage>
        <taxon>Eukaryota</taxon>
        <taxon>Viridiplantae</taxon>
        <taxon>Streptophyta</taxon>
        <taxon>Embryophyta</taxon>
        <taxon>Tracheophyta</taxon>
        <taxon>Spermatophyta</taxon>
        <taxon>Magnoliopsida</taxon>
        <taxon>eudicotyledons</taxon>
        <taxon>Gunneridae</taxon>
        <taxon>Pentapetalae</taxon>
        <taxon>Caryophyllales</taxon>
        <taxon>Cactineae</taxon>
        <taxon>Cactaceae</taxon>
        <taxon>Cactoideae</taxon>
        <taxon>Echinocereeae</taxon>
        <taxon>Carnegiea</taxon>
    </lineage>
</organism>
<evidence type="ECO:0000256" key="2">
    <source>
        <dbReference type="SAM" id="MobiDB-lite"/>
    </source>
</evidence>
<dbReference type="AlphaFoldDB" id="A0A9Q1GVY8"/>
<keyword evidence="1" id="KW-0175">Coiled coil</keyword>
<dbReference type="PANTHER" id="PTHR36607:SF20">
    <property type="entry name" value="AMINOTRANSFERASE-LIKE PLANT MOBILE DOMAIN-CONTAINING PROTEIN"/>
    <property type="match status" value="1"/>
</dbReference>
<evidence type="ECO:0000313" key="5">
    <source>
        <dbReference type="Proteomes" id="UP001153076"/>
    </source>
</evidence>
<sequence length="587" mass="65802">MLLLIVLFPFSLRAAVKWANQTETKECIVNSLAKQHLRDLFKMITFMDKITSERCYLHIQPSENDVNGEETKLPLRNRVTFLCKSDCARGPPILPWWSTENLKTDKTDAGCIHPDTFSVASFMASSVGYCLPTAILGSIYKGLNEISRSCHPGRGGGYFPAHFLYAWLAKNFDVCELVGEAFSSPGMVKFGDIGQAKSFQLEEAKELIGSKRGFRWHSSIINRLKETLVDDDKLSRDDFAYFMFISSTCSPHASDSKRKRSDLLDTNTSKDEGKLGSKPKLKIVCSGKPLEPSVPLMGDGSSRVTIQGADVVILVTPIPGIPIQSVAPLLQDEIPIGVFKPTTERVIELPPEGAENIMDILNSEPNPTEYMGESDNVNFKEELAHVESIRRVNAPSLVPHPQRPLRAPQGRISVFNAEAVIKEPLCHYSSKRCRLTPLESKVEGLIKQACDFKDLQQSYSDRTFAEEHDTCRMEVQGKLDEASRRLNTEGGHYEVTTAVLKHVELRHQKLLKELQLLEEQRKDLSSQVAASEHLLHEAKREVINLQGQIDILNATEVMDVATKASLEKAETYINESFEDLKNFQWDP</sequence>
<comment type="caution">
    <text evidence="4">The sequence shown here is derived from an EMBL/GenBank/DDBJ whole genome shotgun (WGS) entry which is preliminary data.</text>
</comment>
<feature type="coiled-coil region" evidence="1">
    <location>
        <begin position="500"/>
        <end position="555"/>
    </location>
</feature>
<evidence type="ECO:0000256" key="1">
    <source>
        <dbReference type="SAM" id="Coils"/>
    </source>
</evidence>
<dbReference type="OrthoDB" id="913267at2759"/>
<accession>A0A9Q1GVY8</accession>
<reference evidence="4" key="1">
    <citation type="submission" date="2022-04" db="EMBL/GenBank/DDBJ databases">
        <title>Carnegiea gigantea Genome sequencing and assembly v2.</title>
        <authorList>
            <person name="Copetti D."/>
            <person name="Sanderson M.J."/>
            <person name="Burquez A."/>
            <person name="Wojciechowski M.F."/>
        </authorList>
    </citation>
    <scope>NUCLEOTIDE SEQUENCE</scope>
    <source>
        <strain evidence="4">SGP5-SGP5p</strain>
        <tissue evidence="4">Aerial part</tissue>
    </source>
</reference>
<name>A0A9Q1GVY8_9CARY</name>
<feature type="signal peptide" evidence="3">
    <location>
        <begin position="1"/>
        <end position="19"/>
    </location>
</feature>
<keyword evidence="3" id="KW-0732">Signal</keyword>
<protein>
    <submittedName>
        <fullName evidence="4">Uncharacterized protein</fullName>
    </submittedName>
</protein>
<dbReference type="PANTHER" id="PTHR36607">
    <property type="entry name" value="1,2-DIHYDROXY-3-KETO-5-METHYLTHIOPENTENE DIOXYGENASE 4"/>
    <property type="match status" value="1"/>
</dbReference>
<proteinExistence type="predicted"/>
<dbReference type="Proteomes" id="UP001153076">
    <property type="component" value="Unassembled WGS sequence"/>
</dbReference>
<evidence type="ECO:0000256" key="3">
    <source>
        <dbReference type="SAM" id="SignalP"/>
    </source>
</evidence>
<dbReference type="EMBL" id="JAKOGI010001274">
    <property type="protein sequence ID" value="KAJ8426539.1"/>
    <property type="molecule type" value="Genomic_DNA"/>
</dbReference>
<gene>
    <name evidence="4" type="ORF">Cgig2_002059</name>
</gene>
<feature type="region of interest" description="Disordered" evidence="2">
    <location>
        <begin position="250"/>
        <end position="278"/>
    </location>
</feature>
<evidence type="ECO:0000313" key="4">
    <source>
        <dbReference type="EMBL" id="KAJ8426539.1"/>
    </source>
</evidence>